<dbReference type="GeneID" id="29984461"/>
<evidence type="ECO:0000313" key="3">
    <source>
        <dbReference type="EMBL" id="PNP48648.1"/>
    </source>
</evidence>
<proteinExistence type="predicted"/>
<dbReference type="EMBL" id="JPDN02000024">
    <property type="protein sequence ID" value="PON24178.1"/>
    <property type="molecule type" value="Genomic_DNA"/>
</dbReference>
<dbReference type="Proteomes" id="UP000236546">
    <property type="component" value="Unassembled WGS sequence"/>
</dbReference>
<feature type="region of interest" description="Disordered" evidence="2">
    <location>
        <begin position="228"/>
        <end position="262"/>
    </location>
</feature>
<dbReference type="AlphaFoldDB" id="A0A0W7VSQ3"/>
<name>A0A0W7VSQ3_9HYPO</name>
<gene>
    <name evidence="4" type="ORF">TGAM01_v206866</name>
    <name evidence="3" type="ORF">TGAMA5MH_00339</name>
</gene>
<dbReference type="OrthoDB" id="3928699at2759"/>
<accession>A0A0W7VSQ3</accession>
<protein>
    <submittedName>
        <fullName evidence="3">Uncharacterized protein</fullName>
    </submittedName>
</protein>
<evidence type="ECO:0000313" key="6">
    <source>
        <dbReference type="Proteomes" id="UP000236546"/>
    </source>
</evidence>
<dbReference type="EMBL" id="MTYH01000003">
    <property type="protein sequence ID" value="PNP48648.1"/>
    <property type="molecule type" value="Genomic_DNA"/>
</dbReference>
<reference evidence="3 6" key="2">
    <citation type="submission" date="2017-02" db="EMBL/GenBank/DDBJ databases">
        <title>Genomes of Trichoderma spp. with biocontrol activity.</title>
        <authorList>
            <person name="Gardiner D."/>
            <person name="Kazan K."/>
            <person name="Vos C."/>
            <person name="Harvey P."/>
        </authorList>
    </citation>
    <scope>NUCLEOTIDE SEQUENCE [LARGE SCALE GENOMIC DNA]</scope>
    <source>
        <strain evidence="3 6">A5MH</strain>
    </source>
</reference>
<evidence type="ECO:0000256" key="1">
    <source>
        <dbReference type="SAM" id="Coils"/>
    </source>
</evidence>
<keyword evidence="1" id="KW-0175">Coiled coil</keyword>
<feature type="coiled-coil region" evidence="1">
    <location>
        <begin position="273"/>
        <end position="321"/>
    </location>
</feature>
<comment type="caution">
    <text evidence="3">The sequence shown here is derived from an EMBL/GenBank/DDBJ whole genome shotgun (WGS) entry which is preliminary data.</text>
</comment>
<organism evidence="3 6">
    <name type="scientific">Trichoderma gamsii</name>
    <dbReference type="NCBI Taxonomy" id="398673"/>
    <lineage>
        <taxon>Eukaryota</taxon>
        <taxon>Fungi</taxon>
        <taxon>Dikarya</taxon>
        <taxon>Ascomycota</taxon>
        <taxon>Pezizomycotina</taxon>
        <taxon>Sordariomycetes</taxon>
        <taxon>Hypocreomycetidae</taxon>
        <taxon>Hypocreales</taxon>
        <taxon>Hypocreaceae</taxon>
        <taxon>Trichoderma</taxon>
    </lineage>
</organism>
<evidence type="ECO:0000313" key="4">
    <source>
        <dbReference type="EMBL" id="PON24178.1"/>
    </source>
</evidence>
<dbReference type="RefSeq" id="XP_018662493.1">
    <property type="nucleotide sequence ID" value="XM_018804378.1"/>
</dbReference>
<sequence>MSATPSFDFKFKTPACIEWTLNDATQYLIDPDPQRDSVKLEACFSSQSSVASFQLHCPIRVKGIESYSCITSLINIRSIVTLNFDENPEIPDIVRKKLNCKAVCLHLDLCQPLDLIAPTVATEPIQPRKRPSGQVIDALRSLAKATAIKIYISAREVSLPRLAAFCEAVSQNRLHPIHTDTSTGLASLYGGSGGKIITLSSEDTASTYRSENPPSYDQLESLPSKTGISLLGADESPSSVATSSRRNEKKRRRLDDSSTSSEADDYHSMWILMTNMRKEMHKLTKRVERLERENKFLNDELDELRASCEKATEAVDADETALLEVHEDVNDLRVQVDFLAQGRLNSEAEEHIIETVKESVLTHILESSYNAKIVIEKG</sequence>
<dbReference type="Proteomes" id="UP000054821">
    <property type="component" value="Unassembled WGS sequence"/>
</dbReference>
<evidence type="ECO:0000256" key="2">
    <source>
        <dbReference type="SAM" id="MobiDB-lite"/>
    </source>
</evidence>
<keyword evidence="5" id="KW-1185">Reference proteome</keyword>
<reference evidence="4 5" key="1">
    <citation type="journal article" date="2016" name="Genome Announc.">
        <title>Draft Whole-Genome Sequence of Trichoderma gamsii T6085, a Promising Biocontrol Agent of Fusarium Head Blight on Wheat.</title>
        <authorList>
            <person name="Baroncelli R."/>
            <person name="Zapparata A."/>
            <person name="Piaggeschi G."/>
            <person name="Sarrocco S."/>
            <person name="Vannacci G."/>
        </authorList>
    </citation>
    <scope>NUCLEOTIDE SEQUENCE [LARGE SCALE GENOMIC DNA]</scope>
    <source>
        <strain evidence="4 5">T6085</strain>
    </source>
</reference>
<evidence type="ECO:0000313" key="5">
    <source>
        <dbReference type="Proteomes" id="UP000054821"/>
    </source>
</evidence>
<dbReference type="STRING" id="398673.A0A0W7VSQ3"/>
<reference evidence="4" key="3">
    <citation type="submission" date="2017-08" db="EMBL/GenBank/DDBJ databases">
        <title>Trichoderma gamsii strain T6085, whole genome shotgun sequencing project.</title>
        <authorList>
            <person name="Baroncelli R."/>
        </authorList>
    </citation>
    <scope>NUCLEOTIDE SEQUENCE</scope>
    <source>
        <strain evidence="4">T6085</strain>
    </source>
</reference>